<dbReference type="InterPro" id="IPR036390">
    <property type="entry name" value="WH_DNA-bd_sf"/>
</dbReference>
<evidence type="ECO:0000313" key="3">
    <source>
        <dbReference type="Proteomes" id="UP000562352"/>
    </source>
</evidence>
<dbReference type="SUPFAM" id="SSF46894">
    <property type="entry name" value="C-terminal effector domain of the bipartite response regulators"/>
    <property type="match status" value="1"/>
</dbReference>
<sequence length="358" mass="37861">MSQFGAGDDRLASGPALSPILVGIPADRRRKGAVLEGLGLTAGEEAVYRHLITRPSATPAELGAALARPQAGVEDDLAALTGHGLVSRLAGTPVRYVAAPPTVALGALLTARREQLHSAELALATLAEQHRMASTGRAAGDLIEVVTGVEAVRQRFLQVQQAASERVRCFSTAPFVAVPPGENPAENQSLDRGVTYRVVLEREVLAAPGAVAEALSSLRRGVEVRVAETLPIKLMMADRELALVPLTTEPGGEPAAVLLHRSGLLTALEALFESEWRRAYPLRVDASGGLAEDPEPAIGPLDRKILTLLLAGLTDEAVAGQLDLSVRTLQRRVRGLMDLAGARTRVQLGWHAAHRGWA</sequence>
<keyword evidence="3" id="KW-1185">Reference proteome</keyword>
<dbReference type="Pfam" id="PF01978">
    <property type="entry name" value="TrmB"/>
    <property type="match status" value="1"/>
</dbReference>
<dbReference type="Proteomes" id="UP000562352">
    <property type="component" value="Unassembled WGS sequence"/>
</dbReference>
<dbReference type="GO" id="GO:0003677">
    <property type="term" value="F:DNA binding"/>
    <property type="evidence" value="ECO:0007669"/>
    <property type="project" value="InterPro"/>
</dbReference>
<dbReference type="SMART" id="SM00421">
    <property type="entry name" value="HTH_LUXR"/>
    <property type="match status" value="1"/>
</dbReference>
<dbReference type="Gene3D" id="1.10.10.10">
    <property type="entry name" value="Winged helix-like DNA-binding domain superfamily/Winged helix DNA-binding domain"/>
    <property type="match status" value="2"/>
</dbReference>
<dbReference type="InterPro" id="IPR000792">
    <property type="entry name" value="Tscrpt_reg_LuxR_C"/>
</dbReference>
<evidence type="ECO:0000313" key="2">
    <source>
        <dbReference type="EMBL" id="MBB5967090.1"/>
    </source>
</evidence>
<evidence type="ECO:0000259" key="1">
    <source>
        <dbReference type="SMART" id="SM00421"/>
    </source>
</evidence>
<name>A0A841DAQ0_PLAVE</name>
<reference evidence="2 3" key="1">
    <citation type="submission" date="2020-08" db="EMBL/GenBank/DDBJ databases">
        <title>Genomic Encyclopedia of Type Strains, Phase III (KMG-III): the genomes of soil and plant-associated and newly described type strains.</title>
        <authorList>
            <person name="Whitman W."/>
        </authorList>
    </citation>
    <scope>NUCLEOTIDE SEQUENCE [LARGE SCALE GENOMIC DNA]</scope>
    <source>
        <strain evidence="2 3">CECT 3303</strain>
    </source>
</reference>
<accession>A0A841DAQ0</accession>
<comment type="caution">
    <text evidence="2">The sequence shown here is derived from an EMBL/GenBank/DDBJ whole genome shotgun (WGS) entry which is preliminary data.</text>
</comment>
<dbReference type="PANTHER" id="PTHR34293">
    <property type="entry name" value="HTH-TYPE TRANSCRIPTIONAL REGULATOR TRMBL2"/>
    <property type="match status" value="1"/>
</dbReference>
<dbReference type="GO" id="GO:0006355">
    <property type="term" value="P:regulation of DNA-templated transcription"/>
    <property type="evidence" value="ECO:0007669"/>
    <property type="project" value="InterPro"/>
</dbReference>
<protein>
    <submittedName>
        <fullName evidence="2">Sugar-specific transcriptional regulator TrmB</fullName>
    </submittedName>
</protein>
<organism evidence="2 3">
    <name type="scientific">Planomonospora venezuelensis</name>
    <dbReference type="NCBI Taxonomy" id="1999"/>
    <lineage>
        <taxon>Bacteria</taxon>
        <taxon>Bacillati</taxon>
        <taxon>Actinomycetota</taxon>
        <taxon>Actinomycetes</taxon>
        <taxon>Streptosporangiales</taxon>
        <taxon>Streptosporangiaceae</taxon>
        <taxon>Planomonospora</taxon>
    </lineage>
</organism>
<dbReference type="InterPro" id="IPR036388">
    <property type="entry name" value="WH-like_DNA-bd_sf"/>
</dbReference>
<dbReference type="EMBL" id="JACHJJ010000029">
    <property type="protein sequence ID" value="MBB5967090.1"/>
    <property type="molecule type" value="Genomic_DNA"/>
</dbReference>
<dbReference type="InterPro" id="IPR002831">
    <property type="entry name" value="Tscrpt_reg_TrmB_N"/>
</dbReference>
<proteinExistence type="predicted"/>
<dbReference type="RefSeq" id="WP_221474360.1">
    <property type="nucleotide sequence ID" value="NZ_BAAAWZ010000001.1"/>
</dbReference>
<gene>
    <name evidence="2" type="ORF">FHS22_006392</name>
</gene>
<dbReference type="SUPFAM" id="SSF46785">
    <property type="entry name" value="Winged helix' DNA-binding domain"/>
    <property type="match status" value="1"/>
</dbReference>
<dbReference type="InterPro" id="IPR016032">
    <property type="entry name" value="Sig_transdc_resp-reg_C-effctor"/>
</dbReference>
<dbReference type="AlphaFoldDB" id="A0A841DAQ0"/>
<dbReference type="InterPro" id="IPR051797">
    <property type="entry name" value="TrmB-like"/>
</dbReference>
<dbReference type="PANTHER" id="PTHR34293:SF1">
    <property type="entry name" value="HTH-TYPE TRANSCRIPTIONAL REGULATOR TRMBL2"/>
    <property type="match status" value="1"/>
</dbReference>
<feature type="domain" description="HTH luxR-type" evidence="1">
    <location>
        <begin position="295"/>
        <end position="352"/>
    </location>
</feature>